<dbReference type="EMBL" id="ADVG01000003">
    <property type="protein sequence ID" value="EFH84553.1"/>
    <property type="molecule type" value="Genomic_DNA"/>
</dbReference>
<dbReference type="InterPro" id="IPR037523">
    <property type="entry name" value="VOC_core"/>
</dbReference>
<dbReference type="RefSeq" id="WP_007916198.1">
    <property type="nucleotide sequence ID" value="NZ_ADVG01000003.1"/>
</dbReference>
<keyword evidence="3" id="KW-1185">Reference proteome</keyword>
<accession>D6TWH0</accession>
<dbReference type="Proteomes" id="UP000004508">
    <property type="component" value="Unassembled WGS sequence"/>
</dbReference>
<feature type="domain" description="VOC" evidence="1">
    <location>
        <begin position="155"/>
        <end position="271"/>
    </location>
</feature>
<gene>
    <name evidence="2" type="ORF">Krac_5624</name>
</gene>
<dbReference type="InParanoid" id="D6TWH0"/>
<comment type="caution">
    <text evidence="2">The sequence shown here is derived from an EMBL/GenBank/DDBJ whole genome shotgun (WGS) entry which is preliminary data.</text>
</comment>
<dbReference type="FunCoup" id="D6TWH0">
    <property type="interactions" value="17"/>
</dbReference>
<dbReference type="AlphaFoldDB" id="D6TWH0"/>
<dbReference type="GO" id="GO:0051213">
    <property type="term" value="F:dioxygenase activity"/>
    <property type="evidence" value="ECO:0007669"/>
    <property type="project" value="UniProtKB-KW"/>
</dbReference>
<organism evidence="2 3">
    <name type="scientific">Ktedonobacter racemifer DSM 44963</name>
    <dbReference type="NCBI Taxonomy" id="485913"/>
    <lineage>
        <taxon>Bacteria</taxon>
        <taxon>Bacillati</taxon>
        <taxon>Chloroflexota</taxon>
        <taxon>Ktedonobacteria</taxon>
        <taxon>Ktedonobacterales</taxon>
        <taxon>Ktedonobacteraceae</taxon>
        <taxon>Ktedonobacter</taxon>
    </lineage>
</organism>
<evidence type="ECO:0000313" key="2">
    <source>
        <dbReference type="EMBL" id="EFH84553.1"/>
    </source>
</evidence>
<dbReference type="Gene3D" id="3.10.180.10">
    <property type="entry name" value="2,3-Dihydroxybiphenyl 1,2-Dioxygenase, domain 1"/>
    <property type="match status" value="2"/>
</dbReference>
<dbReference type="PANTHER" id="PTHR36110">
    <property type="entry name" value="RING-CLEAVING DIOXYGENASE MHQE-RELATED"/>
    <property type="match status" value="1"/>
</dbReference>
<name>D6TWH0_KTERA</name>
<sequence length="321" mass="36000">MEHNVLTGFHHLTAIVGDPQANVDFYTQVLGQRLVKQTVNFDDPGTYHLYYGDEMGTPGTILTFFPWPGAPRGRRGTGQIVDISLAIPADALDYWSDRLSHHGVTITGPVARFKEQVISFNDPHGLSLELVASREADLRRGWEHGPVPQAYAIRGFSSITLAETHHEPTAAMLTEVLGFRPLQQEGNRFRYEVGPGARVDVLELSNQPRGRIAVGTVHHVAWRTEDDAHQLAWREHLLDQDSDVTPVLDRQYFHSIYFHEPGGVLFEIATDPPGFAIDEPVEQLGTHLKLPPWLEESRSRIEKVLPPLHVLEENAGRSNNE</sequence>
<dbReference type="Pfam" id="PF00903">
    <property type="entry name" value="Glyoxalase"/>
    <property type="match status" value="2"/>
</dbReference>
<feature type="domain" description="VOC" evidence="1">
    <location>
        <begin position="8"/>
        <end position="133"/>
    </location>
</feature>
<protein>
    <submittedName>
        <fullName evidence="2">Glyoxalase/bleomycin resistance protein/dioxygenase</fullName>
    </submittedName>
</protein>
<dbReference type="InterPro" id="IPR029068">
    <property type="entry name" value="Glyas_Bleomycin-R_OHBP_Dase"/>
</dbReference>
<dbReference type="SUPFAM" id="SSF54593">
    <property type="entry name" value="Glyoxalase/Bleomycin resistance protein/Dihydroxybiphenyl dioxygenase"/>
    <property type="match status" value="1"/>
</dbReference>
<proteinExistence type="predicted"/>
<dbReference type="PANTHER" id="PTHR36110:SF4">
    <property type="entry name" value="RING-CLEAVING DIOXYGENASE MHQA-RELATED"/>
    <property type="match status" value="1"/>
</dbReference>
<dbReference type="CDD" id="cd08347">
    <property type="entry name" value="PcpA_C_like"/>
    <property type="match status" value="1"/>
</dbReference>
<dbReference type="CDD" id="cd08346">
    <property type="entry name" value="PcpA_N_like"/>
    <property type="match status" value="1"/>
</dbReference>
<keyword evidence="2" id="KW-0223">Dioxygenase</keyword>
<dbReference type="PROSITE" id="PS51819">
    <property type="entry name" value="VOC"/>
    <property type="match status" value="2"/>
</dbReference>
<dbReference type="OrthoDB" id="9785698at2"/>
<dbReference type="InterPro" id="IPR052537">
    <property type="entry name" value="Extradiol_RC_dioxygenase"/>
</dbReference>
<evidence type="ECO:0000259" key="1">
    <source>
        <dbReference type="PROSITE" id="PS51819"/>
    </source>
</evidence>
<reference evidence="2 3" key="1">
    <citation type="journal article" date="2011" name="Stand. Genomic Sci.">
        <title>Non-contiguous finished genome sequence and contextual data of the filamentous soil bacterium Ktedonobacter racemifer type strain (SOSP1-21).</title>
        <authorList>
            <person name="Chang Y.J."/>
            <person name="Land M."/>
            <person name="Hauser L."/>
            <person name="Chertkov O."/>
            <person name="Del Rio T.G."/>
            <person name="Nolan M."/>
            <person name="Copeland A."/>
            <person name="Tice H."/>
            <person name="Cheng J.F."/>
            <person name="Lucas S."/>
            <person name="Han C."/>
            <person name="Goodwin L."/>
            <person name="Pitluck S."/>
            <person name="Ivanova N."/>
            <person name="Ovchinikova G."/>
            <person name="Pati A."/>
            <person name="Chen A."/>
            <person name="Palaniappan K."/>
            <person name="Mavromatis K."/>
            <person name="Liolios K."/>
            <person name="Brettin T."/>
            <person name="Fiebig A."/>
            <person name="Rohde M."/>
            <person name="Abt B."/>
            <person name="Goker M."/>
            <person name="Detter J.C."/>
            <person name="Woyke T."/>
            <person name="Bristow J."/>
            <person name="Eisen J.A."/>
            <person name="Markowitz V."/>
            <person name="Hugenholtz P."/>
            <person name="Kyrpides N.C."/>
            <person name="Klenk H.P."/>
            <person name="Lapidus A."/>
        </authorList>
    </citation>
    <scope>NUCLEOTIDE SEQUENCE [LARGE SCALE GENOMIC DNA]</scope>
    <source>
        <strain evidence="3">DSM 44963</strain>
    </source>
</reference>
<dbReference type="InterPro" id="IPR004360">
    <property type="entry name" value="Glyas_Fos-R_dOase_dom"/>
</dbReference>
<dbReference type="eggNOG" id="COG0346">
    <property type="taxonomic scope" value="Bacteria"/>
</dbReference>
<evidence type="ECO:0000313" key="3">
    <source>
        <dbReference type="Proteomes" id="UP000004508"/>
    </source>
</evidence>
<keyword evidence="2" id="KW-0560">Oxidoreductase</keyword>
<dbReference type="STRING" id="485913.Krac_5624"/>